<dbReference type="EMBL" id="ABSU01000001">
    <property type="protein sequence ID" value="EFE36434.1"/>
    <property type="molecule type" value="Genomic_DNA"/>
</dbReference>
<keyword evidence="2" id="KW-1185">Reference proteome</keyword>
<name>D4AKD4_ARTBC</name>
<dbReference type="HOGENOM" id="CLU_2196304_0_0_1"/>
<protein>
    <submittedName>
        <fullName evidence="1">Uncharacterized protein</fullName>
    </submittedName>
</protein>
<dbReference type="KEGG" id="abe:ARB_03955"/>
<dbReference type="GeneID" id="9526880"/>
<evidence type="ECO:0000313" key="1">
    <source>
        <dbReference type="EMBL" id="EFE36434.1"/>
    </source>
</evidence>
<sequence length="108" mass="12506">MYSSFYLPLPSSRKHNKSLWPVPCLYQIYYCQGQKVKPRGATINVFRQSANVHFFFSKEKADSLQRSMLTGYIYETRSSELPISERLHQRANTAASPKTTDGLLWLDI</sequence>
<dbReference type="Proteomes" id="UP000008866">
    <property type="component" value="Unassembled WGS sequence"/>
</dbReference>
<proteinExistence type="predicted"/>
<organism evidence="1 2">
    <name type="scientific">Arthroderma benhamiae (strain ATCC MYA-4681 / CBS 112371)</name>
    <name type="common">Trichophyton mentagrophytes</name>
    <dbReference type="NCBI Taxonomy" id="663331"/>
    <lineage>
        <taxon>Eukaryota</taxon>
        <taxon>Fungi</taxon>
        <taxon>Dikarya</taxon>
        <taxon>Ascomycota</taxon>
        <taxon>Pezizomycotina</taxon>
        <taxon>Eurotiomycetes</taxon>
        <taxon>Eurotiomycetidae</taxon>
        <taxon>Onygenales</taxon>
        <taxon>Arthrodermataceae</taxon>
        <taxon>Trichophyton</taxon>
    </lineage>
</organism>
<dbReference type="AlphaFoldDB" id="D4AKD4"/>
<reference evidence="2" key="1">
    <citation type="journal article" date="2011" name="Genome Biol.">
        <title>Comparative and functional genomics provide insights into the pathogenicity of dermatophytic fungi.</title>
        <authorList>
            <person name="Burmester A."/>
            <person name="Shelest E."/>
            <person name="Gloeckner G."/>
            <person name="Heddergott C."/>
            <person name="Schindler S."/>
            <person name="Staib P."/>
            <person name="Heidel A."/>
            <person name="Felder M."/>
            <person name="Petzold A."/>
            <person name="Szafranski K."/>
            <person name="Feuermann M."/>
            <person name="Pedruzzi I."/>
            <person name="Priebe S."/>
            <person name="Groth M."/>
            <person name="Winkler R."/>
            <person name="Li W."/>
            <person name="Kniemeyer O."/>
            <person name="Schroeckh V."/>
            <person name="Hertweck C."/>
            <person name="Hube B."/>
            <person name="White T.C."/>
            <person name="Platzer M."/>
            <person name="Guthke R."/>
            <person name="Heitman J."/>
            <person name="Woestemeyer J."/>
            <person name="Zipfel P.F."/>
            <person name="Monod M."/>
            <person name="Brakhage A.A."/>
        </authorList>
    </citation>
    <scope>NUCLEOTIDE SEQUENCE [LARGE SCALE GENOMIC DNA]</scope>
    <source>
        <strain evidence="2">ATCC MYA-4681 / CBS 112371</strain>
    </source>
</reference>
<comment type="caution">
    <text evidence="1">The sequence shown here is derived from an EMBL/GenBank/DDBJ whole genome shotgun (WGS) entry which is preliminary data.</text>
</comment>
<dbReference type="RefSeq" id="XP_003017079.1">
    <property type="nucleotide sequence ID" value="XM_003017033.1"/>
</dbReference>
<gene>
    <name evidence="1" type="ORF">ARB_03955</name>
</gene>
<accession>D4AKD4</accession>
<evidence type="ECO:0000313" key="2">
    <source>
        <dbReference type="Proteomes" id="UP000008866"/>
    </source>
</evidence>